<protein>
    <submittedName>
        <fullName evidence="1">Uncharacterized protein</fullName>
    </submittedName>
</protein>
<organism evidence="1 2">
    <name type="scientific">Pristionchus mayeri</name>
    <dbReference type="NCBI Taxonomy" id="1317129"/>
    <lineage>
        <taxon>Eukaryota</taxon>
        <taxon>Metazoa</taxon>
        <taxon>Ecdysozoa</taxon>
        <taxon>Nematoda</taxon>
        <taxon>Chromadorea</taxon>
        <taxon>Rhabditida</taxon>
        <taxon>Rhabditina</taxon>
        <taxon>Diplogasteromorpha</taxon>
        <taxon>Diplogasteroidea</taxon>
        <taxon>Neodiplogasteridae</taxon>
        <taxon>Pristionchus</taxon>
    </lineage>
</organism>
<dbReference type="EMBL" id="BTRK01000003">
    <property type="protein sequence ID" value="GMR40193.1"/>
    <property type="molecule type" value="Genomic_DNA"/>
</dbReference>
<reference evidence="2" key="1">
    <citation type="submission" date="2022-10" db="EMBL/GenBank/DDBJ databases">
        <title>Genome assembly of Pristionchus species.</title>
        <authorList>
            <person name="Yoshida K."/>
            <person name="Sommer R.J."/>
        </authorList>
    </citation>
    <scope>NUCLEOTIDE SEQUENCE [LARGE SCALE GENOMIC DNA]</scope>
    <source>
        <strain evidence="2">RS5460</strain>
    </source>
</reference>
<keyword evidence="2" id="KW-1185">Reference proteome</keyword>
<evidence type="ECO:0000313" key="1">
    <source>
        <dbReference type="EMBL" id="GMR40193.1"/>
    </source>
</evidence>
<gene>
    <name evidence="1" type="ORF">PMAYCL1PPCAC_10388</name>
</gene>
<dbReference type="AlphaFoldDB" id="A0AAN4ZFC1"/>
<name>A0AAN4ZFC1_9BILA</name>
<accession>A0AAN4ZFC1</accession>
<comment type="caution">
    <text evidence="1">The sequence shown here is derived from an EMBL/GenBank/DDBJ whole genome shotgun (WGS) entry which is preliminary data.</text>
</comment>
<proteinExistence type="predicted"/>
<sequence>LPFFVLLQTSFCRVIFDKAELLDLNDLRSSDSAPFSCPLGCNVYTPSRTHLIQPGNYTLKSTNYHFEFTFYIVQKDAVNFDVPVYSIGGKVGVFNQRYVTYLSDMPGFRIRDISGDLSGDAVRVYTVGAQSVNSSCKPVYTSRFGDNAARSSLSIFGPIATVDFGSSKGMHYTTFSGDYSTVYTYVGASTIYVSPGYVGCGDSQLYANDYITKMEKSFHVEANE</sequence>
<dbReference type="Proteomes" id="UP001328107">
    <property type="component" value="Unassembled WGS sequence"/>
</dbReference>
<feature type="non-terminal residue" evidence="1">
    <location>
        <position position="1"/>
    </location>
</feature>
<evidence type="ECO:0000313" key="2">
    <source>
        <dbReference type="Proteomes" id="UP001328107"/>
    </source>
</evidence>